<gene>
    <name evidence="2" type="ORF">SAMN04488498_114120</name>
</gene>
<reference evidence="2 3" key="1">
    <citation type="submission" date="2016-10" db="EMBL/GenBank/DDBJ databases">
        <authorList>
            <person name="Varghese N."/>
            <person name="Submissions S."/>
        </authorList>
    </citation>
    <scope>NUCLEOTIDE SEQUENCE [LARGE SCALE GENOMIC DNA]</scope>
    <source>
        <strain evidence="2 3">DSM 21822</strain>
    </source>
</reference>
<keyword evidence="3" id="KW-1185">Reference proteome</keyword>
<evidence type="ECO:0000313" key="3">
    <source>
        <dbReference type="Proteomes" id="UP000323300"/>
    </source>
</evidence>
<proteinExistence type="predicted"/>
<dbReference type="AlphaFoldDB" id="A0A1I4CVN5"/>
<name>A0A1I4CVN5_9HYPH</name>
<feature type="region of interest" description="Disordered" evidence="1">
    <location>
        <begin position="8"/>
        <end position="53"/>
    </location>
</feature>
<dbReference type="Proteomes" id="UP000323300">
    <property type="component" value="Unassembled WGS sequence"/>
</dbReference>
<sequence>MAEVIAFANLSGAEGDTPSTRREEPRSGSSERMRRSGVRELSGRTPTAIPDAIAARTPATLSLVHAI</sequence>
<evidence type="ECO:0000256" key="1">
    <source>
        <dbReference type="SAM" id="MobiDB-lite"/>
    </source>
</evidence>
<organism evidence="2 3">
    <name type="scientific">Neomesorhizobium albiziae</name>
    <dbReference type="NCBI Taxonomy" id="335020"/>
    <lineage>
        <taxon>Bacteria</taxon>
        <taxon>Pseudomonadati</taxon>
        <taxon>Pseudomonadota</taxon>
        <taxon>Alphaproteobacteria</taxon>
        <taxon>Hyphomicrobiales</taxon>
        <taxon>Phyllobacteriaceae</taxon>
        <taxon>Neomesorhizobium</taxon>
    </lineage>
</organism>
<feature type="compositionally biased region" description="Basic and acidic residues" evidence="1">
    <location>
        <begin position="19"/>
        <end position="42"/>
    </location>
</feature>
<accession>A0A1I4CVN5</accession>
<evidence type="ECO:0000313" key="2">
    <source>
        <dbReference type="EMBL" id="SFK84863.1"/>
    </source>
</evidence>
<protein>
    <submittedName>
        <fullName evidence="2">Uncharacterized protein</fullName>
    </submittedName>
</protein>
<dbReference type="EMBL" id="FOSL01000014">
    <property type="protein sequence ID" value="SFK84863.1"/>
    <property type="molecule type" value="Genomic_DNA"/>
</dbReference>